<keyword evidence="2" id="KW-1185">Reference proteome</keyword>
<gene>
    <name evidence="1" type="ORF">PAM7066_03459</name>
</gene>
<proteinExistence type="predicted"/>
<dbReference type="Proteomes" id="UP000193870">
    <property type="component" value="Unassembled WGS sequence"/>
</dbReference>
<protein>
    <submittedName>
        <fullName evidence="1">Uncharacterized protein</fullName>
    </submittedName>
</protein>
<dbReference type="EMBL" id="FWFV01000015">
    <property type="protein sequence ID" value="SLN68530.1"/>
    <property type="molecule type" value="Genomic_DNA"/>
</dbReference>
<sequence>MARGRRSSTFSSLSKNIAQPRFRATIGLFLVRLEPRALHAQTGALRGWGERPFSTASIPVMRPSVSEDLRGRHPPEAGHFIRPVTQLRQSLAPGAVIRAAAFRSPRCFATAGCAIGPRAHRKLSFPAKPFQDRPSAQIVFVHHLSKNLAQPQCVVDRRMSVARRDRIADPEQPVGALQVAHHLLRATFDQRLVIHLAQVC</sequence>
<evidence type="ECO:0000313" key="2">
    <source>
        <dbReference type="Proteomes" id="UP000193870"/>
    </source>
</evidence>
<accession>A0A1Y5TUI4</accession>
<dbReference type="AlphaFoldDB" id="A0A1Y5TUI4"/>
<evidence type="ECO:0000313" key="1">
    <source>
        <dbReference type="EMBL" id="SLN68530.1"/>
    </source>
</evidence>
<reference evidence="1 2" key="1">
    <citation type="submission" date="2017-03" db="EMBL/GenBank/DDBJ databases">
        <authorList>
            <person name="Afonso C.L."/>
            <person name="Miller P.J."/>
            <person name="Scott M.A."/>
            <person name="Spackman E."/>
            <person name="Goraichik I."/>
            <person name="Dimitrov K.M."/>
            <person name="Suarez D.L."/>
            <person name="Swayne D.E."/>
        </authorList>
    </citation>
    <scope>NUCLEOTIDE SEQUENCE [LARGE SCALE GENOMIC DNA]</scope>
    <source>
        <strain evidence="1 2">CECT 7066</strain>
    </source>
</reference>
<organism evidence="1 2">
    <name type="scientific">Palleronia marisminoris</name>
    <dbReference type="NCBI Taxonomy" id="315423"/>
    <lineage>
        <taxon>Bacteria</taxon>
        <taxon>Pseudomonadati</taxon>
        <taxon>Pseudomonadota</taxon>
        <taxon>Alphaproteobacteria</taxon>
        <taxon>Rhodobacterales</taxon>
        <taxon>Roseobacteraceae</taxon>
        <taxon>Palleronia</taxon>
    </lineage>
</organism>
<name>A0A1Y5TUI4_9RHOB</name>